<feature type="region of interest" description="Disordered" evidence="5">
    <location>
        <begin position="1"/>
        <end position="24"/>
    </location>
</feature>
<reference evidence="7 8" key="1">
    <citation type="submission" date="2024-06" db="EMBL/GenBank/DDBJ databases">
        <title>Genomic Encyclopedia of Type Strains, Phase IV (KMG-IV): sequencing the most valuable type-strain genomes for metagenomic binning, comparative biology and taxonomic classification.</title>
        <authorList>
            <person name="Goeker M."/>
        </authorList>
    </citation>
    <scope>NUCLEOTIDE SEQUENCE [LARGE SCALE GENOMIC DNA]</scope>
    <source>
        <strain evidence="7 8">DSM 29780</strain>
    </source>
</reference>
<evidence type="ECO:0000256" key="4">
    <source>
        <dbReference type="PROSITE-ProRule" id="PRU01161"/>
    </source>
</evidence>
<dbReference type="SUPFAM" id="SSF52151">
    <property type="entry name" value="FabD/lysophospholipase-like"/>
    <property type="match status" value="1"/>
</dbReference>
<dbReference type="Gene3D" id="3.40.1090.10">
    <property type="entry name" value="Cytosolic phospholipase A2 catalytic domain"/>
    <property type="match status" value="2"/>
</dbReference>
<comment type="caution">
    <text evidence="7">The sequence shown here is derived from an EMBL/GenBank/DDBJ whole genome shotgun (WGS) entry which is preliminary data.</text>
</comment>
<keyword evidence="2 4" id="KW-0442">Lipid degradation</keyword>
<evidence type="ECO:0000256" key="3">
    <source>
        <dbReference type="ARBA" id="ARBA00023098"/>
    </source>
</evidence>
<feature type="active site" description="Nucleophile" evidence="4">
    <location>
        <position position="62"/>
    </location>
</feature>
<keyword evidence="1 4" id="KW-0378">Hydrolase</keyword>
<name>A0ABV2J3D3_9HYPH</name>
<feature type="short sequence motif" description="GXSXG" evidence="4">
    <location>
        <begin position="60"/>
        <end position="64"/>
    </location>
</feature>
<dbReference type="Pfam" id="PF01734">
    <property type="entry name" value="Patatin"/>
    <property type="match status" value="1"/>
</dbReference>
<dbReference type="InterPro" id="IPR002641">
    <property type="entry name" value="PNPLA_dom"/>
</dbReference>
<protein>
    <submittedName>
        <fullName evidence="7">NTE family protein</fullName>
    </submittedName>
</protein>
<sequence length="296" mass="32075">MADKSKKKKKKKDKDREKVAQQTSPTIALALGGGGARGIAHIPVLEALDELGLKPVAINGSSIGALMGAGRAAGMTGREIREYTLATVGNRNQVINRLWKLRPENMRKGFRFGQFNLERILRAFLPDAIPEDFCQLDIPLQVTVTDYYGQCGMLVGEGELFPALAASAAIPALFMPVTMGGRVMIDGGVFDPVPYESLIGRADIVIGVDVVGAPEGDGVTIPNRIDSLFGASQLMMQSLIATKMRSNPPDILLRPEVNRFRVLDFMRAGEVLEAANGVKDEVKRLIDAEIAFRQKA</sequence>
<evidence type="ECO:0000313" key="7">
    <source>
        <dbReference type="EMBL" id="MET3615241.1"/>
    </source>
</evidence>
<evidence type="ECO:0000256" key="2">
    <source>
        <dbReference type="ARBA" id="ARBA00022963"/>
    </source>
</evidence>
<feature type="domain" description="PNPLA" evidence="6">
    <location>
        <begin position="29"/>
        <end position="199"/>
    </location>
</feature>
<dbReference type="PROSITE" id="PS51635">
    <property type="entry name" value="PNPLA"/>
    <property type="match status" value="1"/>
</dbReference>
<dbReference type="EMBL" id="JBEPMB010000006">
    <property type="protein sequence ID" value="MET3615241.1"/>
    <property type="molecule type" value="Genomic_DNA"/>
</dbReference>
<feature type="short sequence motif" description="DGA/G" evidence="4">
    <location>
        <begin position="186"/>
        <end position="188"/>
    </location>
</feature>
<dbReference type="PANTHER" id="PTHR14226">
    <property type="entry name" value="NEUROPATHY TARGET ESTERASE/SWISS CHEESE D.MELANOGASTER"/>
    <property type="match status" value="1"/>
</dbReference>
<evidence type="ECO:0000259" key="6">
    <source>
        <dbReference type="PROSITE" id="PS51635"/>
    </source>
</evidence>
<keyword evidence="8" id="KW-1185">Reference proteome</keyword>
<feature type="compositionally biased region" description="Basic residues" evidence="5">
    <location>
        <begin position="1"/>
        <end position="13"/>
    </location>
</feature>
<proteinExistence type="predicted"/>
<dbReference type="PANTHER" id="PTHR14226:SF29">
    <property type="entry name" value="NEUROPATHY TARGET ESTERASE SWS"/>
    <property type="match status" value="1"/>
</dbReference>
<organism evidence="7 8">
    <name type="scientific">Rhizobium aquaticum</name>
    <dbReference type="NCBI Taxonomy" id="1549636"/>
    <lineage>
        <taxon>Bacteria</taxon>
        <taxon>Pseudomonadati</taxon>
        <taxon>Pseudomonadota</taxon>
        <taxon>Alphaproteobacteria</taxon>
        <taxon>Hyphomicrobiales</taxon>
        <taxon>Rhizobiaceae</taxon>
        <taxon>Rhizobium/Agrobacterium group</taxon>
        <taxon>Rhizobium</taxon>
    </lineage>
</organism>
<keyword evidence="3 4" id="KW-0443">Lipid metabolism</keyword>
<gene>
    <name evidence="7" type="ORF">ABID16_003584</name>
</gene>
<feature type="short sequence motif" description="GXGXXG" evidence="4">
    <location>
        <begin position="33"/>
        <end position="38"/>
    </location>
</feature>
<dbReference type="InterPro" id="IPR050301">
    <property type="entry name" value="NTE"/>
</dbReference>
<evidence type="ECO:0000256" key="5">
    <source>
        <dbReference type="SAM" id="MobiDB-lite"/>
    </source>
</evidence>
<evidence type="ECO:0000256" key="1">
    <source>
        <dbReference type="ARBA" id="ARBA00022801"/>
    </source>
</evidence>
<feature type="active site" description="Proton acceptor" evidence="4">
    <location>
        <position position="186"/>
    </location>
</feature>
<dbReference type="RefSeq" id="WP_354557717.1">
    <property type="nucleotide sequence ID" value="NZ_JBEPMB010000006.1"/>
</dbReference>
<dbReference type="InterPro" id="IPR016035">
    <property type="entry name" value="Acyl_Trfase/lysoPLipase"/>
</dbReference>
<accession>A0ABV2J3D3</accession>
<evidence type="ECO:0000313" key="8">
    <source>
        <dbReference type="Proteomes" id="UP001549047"/>
    </source>
</evidence>
<dbReference type="Proteomes" id="UP001549047">
    <property type="component" value="Unassembled WGS sequence"/>
</dbReference>